<sequence length="134" mass="14737">MLTTTISLLIAVTYLLVTLAYTCDISVNVIAQTDGPIYARFKFHNGTKSKIYHLRRKDDKKTLRIKDSVCNLQPTILRTYQKHPGPGVKSFGKTSAFIEGVGSANYLVYRDSAPRMGMRVGVTCAFGGCTAVGR</sequence>
<feature type="signal peptide" evidence="1">
    <location>
        <begin position="1"/>
        <end position="20"/>
    </location>
</feature>
<dbReference type="AlphaFoldDB" id="A0AA36H248"/>
<gene>
    <name evidence="2" type="ORF">CYNAS_LOCUS14353</name>
</gene>
<dbReference type="EMBL" id="CATQJL010000305">
    <property type="protein sequence ID" value="CAJ0602370.1"/>
    <property type="molecule type" value="Genomic_DNA"/>
</dbReference>
<protein>
    <recommendedName>
        <fullName evidence="4">Secreted protein</fullName>
    </recommendedName>
</protein>
<dbReference type="PANTHER" id="PTHR37427:SF1">
    <property type="entry name" value="LIPOCALIN-LIKE DOMAIN-CONTAINING PROTEIN"/>
    <property type="match status" value="1"/>
</dbReference>
<keyword evidence="1" id="KW-0732">Signal</keyword>
<dbReference type="PANTHER" id="PTHR37427">
    <property type="entry name" value="PROTEIN CBG20963-RELATED"/>
    <property type="match status" value="1"/>
</dbReference>
<reference evidence="2" key="1">
    <citation type="submission" date="2023-07" db="EMBL/GenBank/DDBJ databases">
        <authorList>
            <consortium name="CYATHOMIX"/>
        </authorList>
    </citation>
    <scope>NUCLEOTIDE SEQUENCE</scope>
    <source>
        <strain evidence="2">N/A</strain>
    </source>
</reference>
<accession>A0AA36H248</accession>
<evidence type="ECO:0000256" key="1">
    <source>
        <dbReference type="SAM" id="SignalP"/>
    </source>
</evidence>
<organism evidence="2 3">
    <name type="scientific">Cylicocyclus nassatus</name>
    <name type="common">Nematode worm</name>
    <dbReference type="NCBI Taxonomy" id="53992"/>
    <lineage>
        <taxon>Eukaryota</taxon>
        <taxon>Metazoa</taxon>
        <taxon>Ecdysozoa</taxon>
        <taxon>Nematoda</taxon>
        <taxon>Chromadorea</taxon>
        <taxon>Rhabditida</taxon>
        <taxon>Rhabditina</taxon>
        <taxon>Rhabditomorpha</taxon>
        <taxon>Strongyloidea</taxon>
        <taxon>Strongylidae</taxon>
        <taxon>Cylicocyclus</taxon>
    </lineage>
</organism>
<evidence type="ECO:0008006" key="4">
    <source>
        <dbReference type="Google" id="ProtNLM"/>
    </source>
</evidence>
<evidence type="ECO:0000313" key="3">
    <source>
        <dbReference type="Proteomes" id="UP001176961"/>
    </source>
</evidence>
<comment type="caution">
    <text evidence="2">The sequence shown here is derived from an EMBL/GenBank/DDBJ whole genome shotgun (WGS) entry which is preliminary data.</text>
</comment>
<dbReference type="Proteomes" id="UP001176961">
    <property type="component" value="Unassembled WGS sequence"/>
</dbReference>
<keyword evidence="3" id="KW-1185">Reference proteome</keyword>
<feature type="chain" id="PRO_5041378205" description="Secreted protein" evidence="1">
    <location>
        <begin position="21"/>
        <end position="134"/>
    </location>
</feature>
<proteinExistence type="predicted"/>
<evidence type="ECO:0000313" key="2">
    <source>
        <dbReference type="EMBL" id="CAJ0602370.1"/>
    </source>
</evidence>
<name>A0AA36H248_CYLNA</name>